<protein>
    <recommendedName>
        <fullName evidence="1">Glycosyl transferase family 1 domain-containing protein</fullName>
    </recommendedName>
</protein>
<dbReference type="Proteomes" id="UP000178197">
    <property type="component" value="Unassembled WGS sequence"/>
</dbReference>
<gene>
    <name evidence="2" type="ORF">A3C71_01720</name>
</gene>
<comment type="caution">
    <text evidence="2">The sequence shown here is derived from an EMBL/GenBank/DDBJ whole genome shotgun (WGS) entry which is preliminary data.</text>
</comment>
<name>A0A1F8FIH9_9BACT</name>
<organism evidence="2 3">
    <name type="scientific">Candidatus Yanofskybacteria bacterium RIFCSPHIGHO2_02_FULL_43_15c</name>
    <dbReference type="NCBI Taxonomy" id="1802679"/>
    <lineage>
        <taxon>Bacteria</taxon>
        <taxon>Candidatus Yanofskyibacteriota</taxon>
    </lineage>
</organism>
<dbReference type="SUPFAM" id="SSF53756">
    <property type="entry name" value="UDP-Glycosyltransferase/glycogen phosphorylase"/>
    <property type="match status" value="1"/>
</dbReference>
<sequence length="375" mass="43285">MINIGIECHATETNRWGVGHHLAKLLEEISKKSELTNEFRFYLYFKGRIPSDSFLNNPIFVKKVLKLPFFRPSFNIFFHLLLPLAYFRDHLKAVFFPSFMLPAFFLGKSLVVLTNDVHYEYAEGQLPFRYKLAYRIFANWAAWRATKITTYSQSAKEEISKIFKIKPEKISVNYLGIDPILIHIQGSTLYVDKYLLYVGQAFPRRRAKETIQAFAILADKNPGLKLILVGQDKYNPPILQNLVKETNQKLGGERIIYHSYIESDEELRKLIAGAKLFIYISSSEAFGLPPLEALALGIPPIVKGNALNRELYGENAFFVENEKDPIAIVRVLENALKDTARQQEIIQNSEKIVAKFKWSQHTKKFLETIREMTNE</sequence>
<dbReference type="CDD" id="cd03809">
    <property type="entry name" value="GT4_MtfB-like"/>
    <property type="match status" value="1"/>
</dbReference>
<dbReference type="PANTHER" id="PTHR46401:SF8">
    <property type="entry name" value="BLL6006 PROTEIN"/>
    <property type="match status" value="1"/>
</dbReference>
<feature type="domain" description="Glycosyl transferase family 1" evidence="1">
    <location>
        <begin position="192"/>
        <end position="351"/>
    </location>
</feature>
<dbReference type="GO" id="GO:0016757">
    <property type="term" value="F:glycosyltransferase activity"/>
    <property type="evidence" value="ECO:0007669"/>
    <property type="project" value="InterPro"/>
</dbReference>
<reference evidence="2 3" key="1">
    <citation type="journal article" date="2016" name="Nat. Commun.">
        <title>Thousands of microbial genomes shed light on interconnected biogeochemical processes in an aquifer system.</title>
        <authorList>
            <person name="Anantharaman K."/>
            <person name="Brown C.T."/>
            <person name="Hug L.A."/>
            <person name="Sharon I."/>
            <person name="Castelle C.J."/>
            <person name="Probst A.J."/>
            <person name="Thomas B.C."/>
            <person name="Singh A."/>
            <person name="Wilkins M.J."/>
            <person name="Karaoz U."/>
            <person name="Brodie E.L."/>
            <person name="Williams K.H."/>
            <person name="Hubbard S.S."/>
            <person name="Banfield J.F."/>
        </authorList>
    </citation>
    <scope>NUCLEOTIDE SEQUENCE [LARGE SCALE GENOMIC DNA]</scope>
</reference>
<dbReference type="Gene3D" id="3.40.50.2000">
    <property type="entry name" value="Glycogen Phosphorylase B"/>
    <property type="match status" value="2"/>
</dbReference>
<proteinExistence type="predicted"/>
<evidence type="ECO:0000313" key="3">
    <source>
        <dbReference type="Proteomes" id="UP000178197"/>
    </source>
</evidence>
<dbReference type="AlphaFoldDB" id="A0A1F8FIH9"/>
<dbReference type="EMBL" id="MGJT01000017">
    <property type="protein sequence ID" value="OGN12470.1"/>
    <property type="molecule type" value="Genomic_DNA"/>
</dbReference>
<dbReference type="InterPro" id="IPR001296">
    <property type="entry name" value="Glyco_trans_1"/>
</dbReference>
<dbReference type="PANTHER" id="PTHR46401">
    <property type="entry name" value="GLYCOSYLTRANSFERASE WBBK-RELATED"/>
    <property type="match status" value="1"/>
</dbReference>
<dbReference type="Pfam" id="PF00534">
    <property type="entry name" value="Glycos_transf_1"/>
    <property type="match status" value="1"/>
</dbReference>
<evidence type="ECO:0000313" key="2">
    <source>
        <dbReference type="EMBL" id="OGN12470.1"/>
    </source>
</evidence>
<evidence type="ECO:0000259" key="1">
    <source>
        <dbReference type="Pfam" id="PF00534"/>
    </source>
</evidence>
<accession>A0A1F8FIH9</accession>